<sequence>MALGKSLTPTFTFDHVDLGPMTGIITPDNVVQFRAIPYATLPGRFKQSILLETLSATNRDFTQPGFATPHTAGQDIFSGGPFPGQIIPTPMDEFKSLILQINVPLVCLQDGTSKLSKLPVMVYVHGGGFVLGKVDAQHNTAYMVEQSILDSQPVIGVSLQYRLGALGFMHTPDGGRNFGFYDQRNALLWIQKFIGGFGGNSAQVTAFGESAGGMSICYHMLAPPPPSGPLFKRVILMSGVIASTLTPAPIPEANSLYEKLVQAIGIEERGEAALEKLRGLEVQKIVDASSKISNEGDMWSFVEDETWFGKEKVTWDRISELIGRCEWIDEIMLGNTGFEGLMFTANVNALTPKNFSKSVSDQLGPKNASLIMDAYNITPDMDQNLFSNTAFRWIGDTVFDGPAHALSRHLTTKTTKKVYRYIFDIRNPFPNHPLYQQAHHWVDVYFVFKVHQFRYPTQFLKNISTKHAQLWIDFANGKTPWSEYKYDDGKEAVIMVADERDGWVERSVAEDERMNERSWKRCEVLWEAWKGVEGKQFSPLKIEPLAKAKMV</sequence>
<dbReference type="PANTHER" id="PTHR11559">
    <property type="entry name" value="CARBOXYLESTERASE"/>
    <property type="match status" value="1"/>
</dbReference>
<reference evidence="2" key="1">
    <citation type="journal article" date="2020" name="Stud. Mycol.">
        <title>101 Dothideomycetes genomes: a test case for predicting lifestyles and emergence of pathogens.</title>
        <authorList>
            <person name="Haridas S."/>
            <person name="Albert R."/>
            <person name="Binder M."/>
            <person name="Bloem J."/>
            <person name="Labutti K."/>
            <person name="Salamov A."/>
            <person name="Andreopoulos B."/>
            <person name="Baker S."/>
            <person name="Barry K."/>
            <person name="Bills G."/>
            <person name="Bluhm B."/>
            <person name="Cannon C."/>
            <person name="Castanera R."/>
            <person name="Culley D."/>
            <person name="Daum C."/>
            <person name="Ezra D."/>
            <person name="Gonzalez J."/>
            <person name="Henrissat B."/>
            <person name="Kuo A."/>
            <person name="Liang C."/>
            <person name="Lipzen A."/>
            <person name="Lutzoni F."/>
            <person name="Magnuson J."/>
            <person name="Mondo S."/>
            <person name="Nolan M."/>
            <person name="Ohm R."/>
            <person name="Pangilinan J."/>
            <person name="Park H.-J."/>
            <person name="Ramirez L."/>
            <person name="Alfaro M."/>
            <person name="Sun H."/>
            <person name="Tritt A."/>
            <person name="Yoshinaga Y."/>
            <person name="Zwiers L.-H."/>
            <person name="Turgeon B."/>
            <person name="Goodwin S."/>
            <person name="Spatafora J."/>
            <person name="Crous P."/>
            <person name="Grigoriev I."/>
        </authorList>
    </citation>
    <scope>NUCLEOTIDE SEQUENCE</scope>
    <source>
        <strain evidence="2">CBS 109.77</strain>
    </source>
</reference>
<dbReference type="InterPro" id="IPR002018">
    <property type="entry name" value="CarbesteraseB"/>
</dbReference>
<keyword evidence="3" id="KW-1185">Reference proteome</keyword>
<protein>
    <submittedName>
        <fullName evidence="2">Alpha/beta-hydrolase</fullName>
    </submittedName>
</protein>
<dbReference type="AlphaFoldDB" id="A0A6A6X5D3"/>
<dbReference type="EMBL" id="MU002024">
    <property type="protein sequence ID" value="KAF2791335.1"/>
    <property type="molecule type" value="Genomic_DNA"/>
</dbReference>
<feature type="domain" description="Carboxylesterase type B" evidence="1">
    <location>
        <begin position="18"/>
        <end position="482"/>
    </location>
</feature>
<organism evidence="2 3">
    <name type="scientific">Melanomma pulvis-pyrius CBS 109.77</name>
    <dbReference type="NCBI Taxonomy" id="1314802"/>
    <lineage>
        <taxon>Eukaryota</taxon>
        <taxon>Fungi</taxon>
        <taxon>Dikarya</taxon>
        <taxon>Ascomycota</taxon>
        <taxon>Pezizomycotina</taxon>
        <taxon>Dothideomycetes</taxon>
        <taxon>Pleosporomycetidae</taxon>
        <taxon>Pleosporales</taxon>
        <taxon>Melanommataceae</taxon>
        <taxon>Melanomma</taxon>
    </lineage>
</organism>
<dbReference type="Proteomes" id="UP000799757">
    <property type="component" value="Unassembled WGS sequence"/>
</dbReference>
<dbReference type="Gene3D" id="3.40.50.1820">
    <property type="entry name" value="alpha/beta hydrolase"/>
    <property type="match status" value="1"/>
</dbReference>
<dbReference type="InterPro" id="IPR050309">
    <property type="entry name" value="Type-B_Carboxylest/Lipase"/>
</dbReference>
<dbReference type="Pfam" id="PF00135">
    <property type="entry name" value="COesterase"/>
    <property type="match status" value="1"/>
</dbReference>
<keyword evidence="2" id="KW-0378">Hydrolase</keyword>
<accession>A0A6A6X5D3</accession>
<evidence type="ECO:0000313" key="3">
    <source>
        <dbReference type="Proteomes" id="UP000799757"/>
    </source>
</evidence>
<dbReference type="GO" id="GO:0016787">
    <property type="term" value="F:hydrolase activity"/>
    <property type="evidence" value="ECO:0007669"/>
    <property type="project" value="UniProtKB-KW"/>
</dbReference>
<name>A0A6A6X5D3_9PLEO</name>
<dbReference type="SUPFAM" id="SSF53474">
    <property type="entry name" value="alpha/beta-Hydrolases"/>
    <property type="match status" value="1"/>
</dbReference>
<evidence type="ECO:0000259" key="1">
    <source>
        <dbReference type="Pfam" id="PF00135"/>
    </source>
</evidence>
<dbReference type="InterPro" id="IPR029058">
    <property type="entry name" value="AB_hydrolase_fold"/>
</dbReference>
<evidence type="ECO:0000313" key="2">
    <source>
        <dbReference type="EMBL" id="KAF2791335.1"/>
    </source>
</evidence>
<dbReference type="OrthoDB" id="6846267at2759"/>
<gene>
    <name evidence="2" type="ORF">K505DRAFT_326936</name>
</gene>
<proteinExistence type="predicted"/>